<dbReference type="InterPro" id="IPR004429">
    <property type="entry name" value="Isopropylmalate_DH"/>
</dbReference>
<feature type="domain" description="Isopropylmalate dehydrogenase-like" evidence="17">
    <location>
        <begin position="5"/>
        <end position="354"/>
    </location>
</feature>
<sequence length="358" mass="38280">MATYRICFLPGDGIGPEIMTQARRVLDRVGERFGHTFTVTEALIGGAAIDATGGPLPQATIDTCLASDAVLLGAVGGPRWDELDPSIRPERGLLGIRKAMGLFANLRPARLFSQLRKACFLREDIVERGIDVMVVRELTGGLYFGEPRGIEVRDGERVGVNTMIYAEHEIRRIARVAFEAARRRSGRVCNVDKANVLDVSRLWREVVVATAADYPDVQLSHMYVDNAAMQLVRDPSQFDVIVTGNLFGDILSDEASIITGSIGMLPSASLGDGGPGLYEPIHGSAPDIAGQDKANPLATILSVAMMLRHTLGLEAEASAIEDAVSGVLSDGWRTGDIMEPGAKPVGCAGMGAKVAERL</sequence>
<evidence type="ECO:0000256" key="7">
    <source>
        <dbReference type="ARBA" id="ARBA00022430"/>
    </source>
</evidence>
<feature type="binding site" evidence="15">
    <location>
        <position position="97"/>
    </location>
    <ligand>
        <name>substrate</name>
    </ligand>
</feature>
<gene>
    <name evidence="15" type="primary">leuB</name>
    <name evidence="18" type="ORF">GGQ74_000962</name>
</gene>
<dbReference type="AlphaFoldDB" id="A0A846QLI5"/>
<evidence type="ECO:0000256" key="5">
    <source>
        <dbReference type="ARBA" id="ARBA00008319"/>
    </source>
</evidence>
<evidence type="ECO:0000256" key="15">
    <source>
        <dbReference type="HAMAP-Rule" id="MF_01033"/>
    </source>
</evidence>
<dbReference type="FunFam" id="3.40.718.10:FF:000028">
    <property type="entry name" value="3-isopropylmalate dehydrogenase"/>
    <property type="match status" value="1"/>
</dbReference>
<dbReference type="InterPro" id="IPR024084">
    <property type="entry name" value="IsoPropMal-DH-like_dom"/>
</dbReference>
<dbReference type="RefSeq" id="WP_167940385.1">
    <property type="nucleotide sequence ID" value="NZ_JAATJA010000001.1"/>
</dbReference>
<comment type="caution">
    <text evidence="18">The sequence shown here is derived from an EMBL/GenBank/DDBJ whole genome shotgun (WGS) entry which is preliminary data.</text>
</comment>
<evidence type="ECO:0000256" key="10">
    <source>
        <dbReference type="ARBA" id="ARBA00022723"/>
    </source>
</evidence>
<keyword evidence="19" id="KW-1185">Reference proteome</keyword>
<feature type="site" description="Important for catalysis" evidence="15">
    <location>
        <position position="193"/>
    </location>
</feature>
<evidence type="ECO:0000256" key="12">
    <source>
        <dbReference type="ARBA" id="ARBA00023002"/>
    </source>
</evidence>
<dbReference type="GO" id="GO:0003862">
    <property type="term" value="F:3-isopropylmalate dehydrogenase activity"/>
    <property type="evidence" value="ECO:0007669"/>
    <property type="project" value="UniProtKB-UniRule"/>
</dbReference>
<dbReference type="PROSITE" id="PS00470">
    <property type="entry name" value="IDH_IMDH"/>
    <property type="match status" value="1"/>
</dbReference>
<feature type="site" description="Important for catalysis" evidence="15">
    <location>
        <position position="143"/>
    </location>
</feature>
<accession>A0A846QLI5</accession>
<dbReference type="UniPathway" id="UPA00048">
    <property type="reaction ID" value="UER00072"/>
</dbReference>
<feature type="binding site" evidence="15">
    <location>
        <position position="249"/>
    </location>
    <ligand>
        <name>Mg(2+)</name>
        <dbReference type="ChEBI" id="CHEBI:18420"/>
    </ligand>
</feature>
<evidence type="ECO:0000256" key="13">
    <source>
        <dbReference type="ARBA" id="ARBA00023027"/>
    </source>
</evidence>
<keyword evidence="12 15" id="KW-0560">Oxidoreductase</keyword>
<reference evidence="18 19" key="1">
    <citation type="submission" date="2020-03" db="EMBL/GenBank/DDBJ databases">
        <title>Genomic Encyclopedia of Type Strains, Phase IV (KMG-IV): sequencing the most valuable type-strain genomes for metagenomic binning, comparative biology and taxonomic classification.</title>
        <authorList>
            <person name="Goeker M."/>
        </authorList>
    </citation>
    <scope>NUCLEOTIDE SEQUENCE [LARGE SCALE GENOMIC DNA]</scope>
    <source>
        <strain evidence="18 19">DSM 24233</strain>
    </source>
</reference>
<keyword evidence="8 15" id="KW-0963">Cytoplasm</keyword>
<evidence type="ECO:0000313" key="18">
    <source>
        <dbReference type="EMBL" id="NJB67322.1"/>
    </source>
</evidence>
<evidence type="ECO:0000259" key="17">
    <source>
        <dbReference type="SMART" id="SM01329"/>
    </source>
</evidence>
<evidence type="ECO:0000256" key="4">
    <source>
        <dbReference type="ARBA" id="ARBA00004762"/>
    </source>
</evidence>
<dbReference type="PANTHER" id="PTHR42979">
    <property type="entry name" value="3-ISOPROPYLMALATE DEHYDROGENASE"/>
    <property type="match status" value="1"/>
</dbReference>
<feature type="binding site" evidence="15">
    <location>
        <begin position="77"/>
        <end position="90"/>
    </location>
    <ligand>
        <name>NAD(+)</name>
        <dbReference type="ChEBI" id="CHEBI:57540"/>
    </ligand>
</feature>
<dbReference type="GO" id="GO:0009098">
    <property type="term" value="P:L-leucine biosynthetic process"/>
    <property type="evidence" value="ECO:0007669"/>
    <property type="project" value="UniProtKB-UniRule"/>
</dbReference>
<comment type="function">
    <text evidence="15 16">Catalyzes the oxidation of 3-carboxy-2-hydroxy-4-methylpentanoate (3-isopropylmalate) to 3-carboxy-4-methyl-2-oxopentanoate. The product decarboxylates to 4-methyl-2 oxopentanoate.</text>
</comment>
<keyword evidence="9 15" id="KW-0028">Amino-acid biosynthesis</keyword>
<feature type="binding site" evidence="15">
    <location>
        <position position="225"/>
    </location>
    <ligand>
        <name>Mg(2+)</name>
        <dbReference type="ChEBI" id="CHEBI:18420"/>
    </ligand>
</feature>
<evidence type="ECO:0000256" key="8">
    <source>
        <dbReference type="ARBA" id="ARBA00022490"/>
    </source>
</evidence>
<organism evidence="18 19">
    <name type="scientific">Desulfobaculum xiamenense</name>
    <dbReference type="NCBI Taxonomy" id="995050"/>
    <lineage>
        <taxon>Bacteria</taxon>
        <taxon>Pseudomonadati</taxon>
        <taxon>Thermodesulfobacteriota</taxon>
        <taxon>Desulfovibrionia</taxon>
        <taxon>Desulfovibrionales</taxon>
        <taxon>Desulfovibrionaceae</taxon>
        <taxon>Desulfobaculum</taxon>
    </lineage>
</organism>
<dbReference type="Gene3D" id="3.40.718.10">
    <property type="entry name" value="Isopropylmalate Dehydrogenase"/>
    <property type="match status" value="1"/>
</dbReference>
<name>A0A846QLI5_9BACT</name>
<evidence type="ECO:0000256" key="9">
    <source>
        <dbReference type="ARBA" id="ARBA00022605"/>
    </source>
</evidence>
<dbReference type="HAMAP" id="MF_01033">
    <property type="entry name" value="LeuB_type1"/>
    <property type="match status" value="1"/>
</dbReference>
<dbReference type="Pfam" id="PF00180">
    <property type="entry name" value="Iso_dh"/>
    <property type="match status" value="1"/>
</dbReference>
<feature type="binding site" evidence="15">
    <location>
        <begin position="283"/>
        <end position="295"/>
    </location>
    <ligand>
        <name>NAD(+)</name>
        <dbReference type="ChEBI" id="CHEBI:57540"/>
    </ligand>
</feature>
<keyword evidence="7 15" id="KW-0432">Leucine biosynthesis</keyword>
<keyword evidence="13 15" id="KW-0520">NAD</keyword>
<proteinExistence type="inferred from homology"/>
<dbReference type="Proteomes" id="UP000580856">
    <property type="component" value="Unassembled WGS sequence"/>
</dbReference>
<comment type="cofactor">
    <cofactor evidence="15 16">
        <name>Mg(2+)</name>
        <dbReference type="ChEBI" id="CHEBI:18420"/>
    </cofactor>
    <cofactor evidence="15 16">
        <name>Mn(2+)</name>
        <dbReference type="ChEBI" id="CHEBI:29035"/>
    </cofactor>
    <text evidence="15 16">Binds 1 Mg(2+) or Mn(2+) ion per subunit.</text>
</comment>
<keyword evidence="14 15" id="KW-0100">Branched-chain amino acid biosynthesis</keyword>
<evidence type="ECO:0000256" key="1">
    <source>
        <dbReference type="ARBA" id="ARBA00000624"/>
    </source>
</evidence>
<evidence type="ECO:0000256" key="6">
    <source>
        <dbReference type="ARBA" id="ARBA00011738"/>
    </source>
</evidence>
<dbReference type="GO" id="GO:0051287">
    <property type="term" value="F:NAD binding"/>
    <property type="evidence" value="ECO:0007669"/>
    <property type="project" value="InterPro"/>
</dbReference>
<dbReference type="GO" id="GO:0000287">
    <property type="term" value="F:magnesium ion binding"/>
    <property type="evidence" value="ECO:0007669"/>
    <property type="project" value="InterPro"/>
</dbReference>
<comment type="cofactor">
    <cofactor evidence="2">
        <name>Mn(2+)</name>
        <dbReference type="ChEBI" id="CHEBI:29035"/>
    </cofactor>
</comment>
<dbReference type="SMART" id="SM01329">
    <property type="entry name" value="Iso_dh"/>
    <property type="match status" value="1"/>
</dbReference>
<keyword evidence="11 15" id="KW-0460">Magnesium</keyword>
<feature type="binding site" evidence="15">
    <location>
        <position position="225"/>
    </location>
    <ligand>
        <name>substrate</name>
    </ligand>
</feature>
<comment type="similarity">
    <text evidence="5 15">Belongs to the isocitrate and isopropylmalate dehydrogenases family. LeuB type 1 subfamily.</text>
</comment>
<feature type="binding site" evidence="15">
    <location>
        <position position="253"/>
    </location>
    <ligand>
        <name>Mg(2+)</name>
        <dbReference type="ChEBI" id="CHEBI:18420"/>
    </ligand>
</feature>
<evidence type="ECO:0000313" key="19">
    <source>
        <dbReference type="Proteomes" id="UP000580856"/>
    </source>
</evidence>
<comment type="subunit">
    <text evidence="6 15 16">Homodimer.</text>
</comment>
<comment type="pathway">
    <text evidence="4 15 16">Amino-acid biosynthesis; L-leucine biosynthesis; L-leucine from 3-methyl-2-oxobutanoate: step 3/4.</text>
</comment>
<evidence type="ECO:0000256" key="16">
    <source>
        <dbReference type="RuleBase" id="RU004445"/>
    </source>
</evidence>
<evidence type="ECO:0000256" key="3">
    <source>
        <dbReference type="ARBA" id="ARBA00004496"/>
    </source>
</evidence>
<keyword evidence="10 15" id="KW-0479">Metal-binding</keyword>
<comment type="catalytic activity">
    <reaction evidence="1 15 16">
        <text>(2R,3S)-3-isopropylmalate + NAD(+) = 4-methyl-2-oxopentanoate + CO2 + NADH</text>
        <dbReference type="Rhea" id="RHEA:32271"/>
        <dbReference type="ChEBI" id="CHEBI:16526"/>
        <dbReference type="ChEBI" id="CHEBI:17865"/>
        <dbReference type="ChEBI" id="CHEBI:35121"/>
        <dbReference type="ChEBI" id="CHEBI:57540"/>
        <dbReference type="ChEBI" id="CHEBI:57945"/>
        <dbReference type="EC" id="1.1.1.85"/>
    </reaction>
</comment>
<dbReference type="EC" id="1.1.1.85" evidence="15"/>
<evidence type="ECO:0000256" key="11">
    <source>
        <dbReference type="ARBA" id="ARBA00022842"/>
    </source>
</evidence>
<dbReference type="EMBL" id="JAATJA010000001">
    <property type="protein sequence ID" value="NJB67322.1"/>
    <property type="molecule type" value="Genomic_DNA"/>
</dbReference>
<keyword evidence="15" id="KW-0464">Manganese</keyword>
<dbReference type="NCBIfam" id="TIGR00169">
    <property type="entry name" value="leuB"/>
    <property type="match status" value="1"/>
</dbReference>
<feature type="binding site" evidence="15">
    <location>
        <position position="107"/>
    </location>
    <ligand>
        <name>substrate</name>
    </ligand>
</feature>
<evidence type="ECO:0000256" key="14">
    <source>
        <dbReference type="ARBA" id="ARBA00023304"/>
    </source>
</evidence>
<comment type="subcellular location">
    <subcellularLocation>
        <location evidence="3 15">Cytoplasm</location>
    </subcellularLocation>
</comment>
<protein>
    <recommendedName>
        <fullName evidence="15">3-isopropylmalate dehydrogenase</fullName>
        <ecNumber evidence="15">1.1.1.85</ecNumber>
    </recommendedName>
    <alternativeName>
        <fullName evidence="15">3-IPM-DH</fullName>
    </alternativeName>
    <alternativeName>
        <fullName evidence="15">Beta-IPM dehydrogenase</fullName>
        <shortName evidence="15">IMDH</shortName>
    </alternativeName>
</protein>
<evidence type="ECO:0000256" key="2">
    <source>
        <dbReference type="ARBA" id="ARBA00001936"/>
    </source>
</evidence>
<dbReference type="SUPFAM" id="SSF53659">
    <property type="entry name" value="Isocitrate/Isopropylmalate dehydrogenase-like"/>
    <property type="match status" value="1"/>
</dbReference>
<dbReference type="GO" id="GO:0005829">
    <property type="term" value="C:cytosol"/>
    <property type="evidence" value="ECO:0007669"/>
    <property type="project" value="TreeGrafter"/>
</dbReference>
<feature type="binding site" evidence="15">
    <location>
        <position position="136"/>
    </location>
    <ligand>
        <name>substrate</name>
    </ligand>
</feature>
<dbReference type="PANTHER" id="PTHR42979:SF1">
    <property type="entry name" value="3-ISOPROPYLMALATE DEHYDROGENASE"/>
    <property type="match status" value="1"/>
</dbReference>
<dbReference type="InterPro" id="IPR019818">
    <property type="entry name" value="IsoCit/isopropylmalate_DH_CS"/>
</dbReference>